<dbReference type="OrthoDB" id="5086500at2759"/>
<dbReference type="InterPro" id="IPR027417">
    <property type="entry name" value="P-loop_NTPase"/>
</dbReference>
<organism evidence="1 2">
    <name type="scientific">Lachnellula arida</name>
    <dbReference type="NCBI Taxonomy" id="1316785"/>
    <lineage>
        <taxon>Eukaryota</taxon>
        <taxon>Fungi</taxon>
        <taxon>Dikarya</taxon>
        <taxon>Ascomycota</taxon>
        <taxon>Pezizomycotina</taxon>
        <taxon>Leotiomycetes</taxon>
        <taxon>Helotiales</taxon>
        <taxon>Lachnaceae</taxon>
        <taxon>Lachnellula</taxon>
    </lineage>
</organism>
<accession>A0A8T9B4R3</accession>
<dbReference type="EMBL" id="QGMF01000704">
    <property type="protein sequence ID" value="TVY14361.1"/>
    <property type="molecule type" value="Genomic_DNA"/>
</dbReference>
<dbReference type="PANTHER" id="PTHR46082:SF6">
    <property type="entry name" value="AAA+ ATPASE DOMAIN-CONTAINING PROTEIN-RELATED"/>
    <property type="match status" value="1"/>
</dbReference>
<protein>
    <recommendedName>
        <fullName evidence="3">Nephrocystin-3</fullName>
    </recommendedName>
</protein>
<comment type="caution">
    <text evidence="1">The sequence shown here is derived from an EMBL/GenBank/DDBJ whole genome shotgun (WGS) entry which is preliminary data.</text>
</comment>
<dbReference type="InterPro" id="IPR053137">
    <property type="entry name" value="NLR-like"/>
</dbReference>
<evidence type="ECO:0000313" key="2">
    <source>
        <dbReference type="Proteomes" id="UP000469559"/>
    </source>
</evidence>
<dbReference type="SUPFAM" id="SSF48452">
    <property type="entry name" value="TPR-like"/>
    <property type="match status" value="2"/>
</dbReference>
<gene>
    <name evidence="1" type="ORF">LARI1_G006817</name>
</gene>
<dbReference type="AlphaFoldDB" id="A0A8T9B4R3"/>
<dbReference type="InterPro" id="IPR011990">
    <property type="entry name" value="TPR-like_helical_dom_sf"/>
</dbReference>
<dbReference type="Gene3D" id="1.25.40.10">
    <property type="entry name" value="Tetratricopeptide repeat domain"/>
    <property type="match status" value="2"/>
</dbReference>
<keyword evidence="2" id="KW-1185">Reference proteome</keyword>
<dbReference type="SUPFAM" id="SSF52540">
    <property type="entry name" value="P-loop containing nucleoside triphosphate hydrolases"/>
    <property type="match status" value="1"/>
</dbReference>
<dbReference type="PANTHER" id="PTHR46082">
    <property type="entry name" value="ATP/GTP-BINDING PROTEIN-RELATED"/>
    <property type="match status" value="1"/>
</dbReference>
<proteinExistence type="predicted"/>
<name>A0A8T9B4R3_9HELO</name>
<dbReference type="Gene3D" id="3.40.50.300">
    <property type="entry name" value="P-loop containing nucleotide triphosphate hydrolases"/>
    <property type="match status" value="1"/>
</dbReference>
<sequence>MATHSRMVKIKSDLDHGYRAIEEALRRYTRTAPSIIQSRRQKDLELLDTEWKVEAEALLRPQLEYSPSDDRPLENLNEWFLVNRSPTNYFTGRQAHADVVRNKLAEFQKQSRRKKPSIFVVYGLGGSGKTQFCLKYSWDNCSSYWGVFWIDASTEGNMESGFASIGQEAGKGASFAAGLHWLWKSTQPWLLILDNADDPDMDVSRMQRRAIFVSPEWTEEAIVLLLKSASPNDESGTPNPQRQSLAQGIVSELGYLALAIMQAGRTIRRKIATLEMYLNIYLGHRKSLMKTPRTLNADEANIITTWEIPFKNIVANRTSTEHKDAVTLLHIFAFIHFEHIPEEILQRTWTAIERSRSGNKPYYGILQPTKDDETQTRLRRALRVLFEHSIIDYEPQKFSCSLHPIVYAWARDRLGETEQRWWLSRTMSIIAQCISPNLEASGRRLRRLLLPHIDSCIRALELQYPSFPDDIERAAVIEKFAWIYAENGLWSTRIARTLQTKVMNFRVKNLGKRHSATILAQRSLAYTCWNLFEIKPAITIQLEVLRSLWWTRPSLQYWTAWPPWKPDHVDYCTALSDLSSTLWLAGKRKESRYVGERAVDGLIRHLGPDDPKTLTAMFNLARTHLHLGNHQKSHKLLVWVLNRRKRLFGYVHPDTLMARNYVLESRKEILGEEHAYTLWSVNDLSKVLCERGRAGRAVEILEEIVPVVARTLGEDHVGMSMTRSNLARAYALSGHLEEAEGLLWRLLKVLPLDHPDWIHNIGYVRVRVRQGKLAATEKDCVETRQNLKD</sequence>
<evidence type="ECO:0008006" key="3">
    <source>
        <dbReference type="Google" id="ProtNLM"/>
    </source>
</evidence>
<evidence type="ECO:0000313" key="1">
    <source>
        <dbReference type="EMBL" id="TVY14361.1"/>
    </source>
</evidence>
<reference evidence="1 2" key="1">
    <citation type="submission" date="2018-05" db="EMBL/GenBank/DDBJ databases">
        <title>Whole genome sequencing for identification of molecular markers to develop diagnostic detection tools for the regulated plant pathogen Lachnellula willkommii.</title>
        <authorList>
            <person name="Giroux E."/>
            <person name="Bilodeau G."/>
        </authorList>
    </citation>
    <scope>NUCLEOTIDE SEQUENCE [LARGE SCALE GENOMIC DNA]</scope>
    <source>
        <strain evidence="1 2">CBS 203.66</strain>
    </source>
</reference>
<dbReference type="Pfam" id="PF13424">
    <property type="entry name" value="TPR_12"/>
    <property type="match status" value="2"/>
</dbReference>
<dbReference type="Proteomes" id="UP000469559">
    <property type="component" value="Unassembled WGS sequence"/>
</dbReference>